<dbReference type="OrthoDB" id="10303636at2759"/>
<keyword evidence="1" id="KW-0472">Membrane</keyword>
<proteinExistence type="predicted"/>
<sequence>MYIMGGILTIMSDIYTKTHQAVIALSALGLLHAGHGVPEDLVRPFVAAFMGGIKENCPDESIHDGLWWTLDLIGRIFIRTLSEGSTPVIIAINRNTSKAMKLAVANYPRGEREVILLTVQVGTESMSPLIWAVEKGALESAREILNDLLTMRADRARYYYGMEMLFTRHSDIISLLCTKAPSLLPTVFDGLIWRSKNVKNGMRRANYYIASLLRGEDGQLTDSLLDLIKQGDPEIICHPTVVFQADLLWTRLCCLPWAAVRQKQMTRLCCLPVPKYVLQTRQELTEVVLMLLLMCLLCCELVLHCLAVSSELLTNCCEHGEWQCNLIQVYNRLATFPMVLYFVLTSELVHLNVSLSVFSVICSCLMWEFLLYVAVLAFFAAAFASAIACLPQALAADSVHERDFSSWPLAFESLLSSAFNVYGSDNYEQIAVADEPMLKWFVMAFAACWHVYLMNLMVAQLCQRYNDIYHDARGNARLTRGINIYETSMPLISKKRWTAFVESLHLEEACELDEGDNGPRGAVPTTEDPYDYLQYPKVELDRVQRYGGLANPALPWPSLDEAVDDSAVGKLTRMTQAKFEEMDRLMVDMAIKLQVRPPGTSGGTKDYSAMHSEKRSRTGVWHVFEVHRFRV</sequence>
<evidence type="ECO:0000313" key="2">
    <source>
        <dbReference type="EMBL" id="CAE7767220.1"/>
    </source>
</evidence>
<keyword evidence="1" id="KW-1133">Transmembrane helix</keyword>
<feature type="transmembrane region" description="Helical" evidence="1">
    <location>
        <begin position="440"/>
        <end position="458"/>
    </location>
</feature>
<protein>
    <recommendedName>
        <fullName evidence="4">Ion transport domain-containing protein</fullName>
    </recommendedName>
</protein>
<reference evidence="2" key="1">
    <citation type="submission" date="2021-02" db="EMBL/GenBank/DDBJ databases">
        <authorList>
            <person name="Dougan E. K."/>
            <person name="Rhodes N."/>
            <person name="Thang M."/>
            <person name="Chan C."/>
        </authorList>
    </citation>
    <scope>NUCLEOTIDE SEQUENCE</scope>
</reference>
<evidence type="ECO:0000313" key="3">
    <source>
        <dbReference type="Proteomes" id="UP000601435"/>
    </source>
</evidence>
<name>A0A812Y5Z6_9DINO</name>
<feature type="transmembrane region" description="Helical" evidence="1">
    <location>
        <begin position="369"/>
        <end position="390"/>
    </location>
</feature>
<keyword evidence="1" id="KW-0812">Transmembrane</keyword>
<organism evidence="2 3">
    <name type="scientific">Symbiodinium necroappetens</name>
    <dbReference type="NCBI Taxonomy" id="1628268"/>
    <lineage>
        <taxon>Eukaryota</taxon>
        <taxon>Sar</taxon>
        <taxon>Alveolata</taxon>
        <taxon>Dinophyceae</taxon>
        <taxon>Suessiales</taxon>
        <taxon>Symbiodiniaceae</taxon>
        <taxon>Symbiodinium</taxon>
    </lineage>
</organism>
<comment type="caution">
    <text evidence="2">The sequence shown here is derived from an EMBL/GenBank/DDBJ whole genome shotgun (WGS) entry which is preliminary data.</text>
</comment>
<gene>
    <name evidence="2" type="ORF">SNEC2469_LOCUS22386</name>
</gene>
<evidence type="ECO:0008006" key="4">
    <source>
        <dbReference type="Google" id="ProtNLM"/>
    </source>
</evidence>
<keyword evidence="3" id="KW-1185">Reference proteome</keyword>
<dbReference type="EMBL" id="CAJNJA010040579">
    <property type="protein sequence ID" value="CAE7767220.1"/>
    <property type="molecule type" value="Genomic_DNA"/>
</dbReference>
<accession>A0A812Y5Z6</accession>
<evidence type="ECO:0000256" key="1">
    <source>
        <dbReference type="SAM" id="Phobius"/>
    </source>
</evidence>
<dbReference type="Proteomes" id="UP000601435">
    <property type="component" value="Unassembled WGS sequence"/>
</dbReference>
<dbReference type="AlphaFoldDB" id="A0A812Y5Z6"/>